<dbReference type="EMBL" id="FMCS01000003">
    <property type="protein sequence ID" value="SCE92382.1"/>
    <property type="molecule type" value="Genomic_DNA"/>
</dbReference>
<feature type="modified residue" description="4-aspartylphosphate" evidence="1">
    <location>
        <position position="62"/>
    </location>
</feature>
<evidence type="ECO:0000313" key="3">
    <source>
        <dbReference type="EMBL" id="SCE92382.1"/>
    </source>
</evidence>
<dbReference type="Gene3D" id="3.40.50.2300">
    <property type="match status" value="1"/>
</dbReference>
<dbReference type="InterPro" id="IPR001789">
    <property type="entry name" value="Sig_transdc_resp-reg_receiver"/>
</dbReference>
<dbReference type="SUPFAM" id="SSF52172">
    <property type="entry name" value="CheY-like"/>
    <property type="match status" value="1"/>
</dbReference>
<accession>A0A1C4W859</accession>
<dbReference type="PROSITE" id="PS50110">
    <property type="entry name" value="RESPONSE_REGULATORY"/>
    <property type="match status" value="1"/>
</dbReference>
<dbReference type="SUPFAM" id="SSF56112">
    <property type="entry name" value="Protein kinase-like (PK-like)"/>
    <property type="match status" value="1"/>
</dbReference>
<feature type="domain" description="Response regulatory" evidence="2">
    <location>
        <begin position="6"/>
        <end position="130"/>
    </location>
</feature>
<dbReference type="Pfam" id="PF00072">
    <property type="entry name" value="Response_reg"/>
    <property type="match status" value="1"/>
</dbReference>
<evidence type="ECO:0000313" key="4">
    <source>
        <dbReference type="Proteomes" id="UP000199629"/>
    </source>
</evidence>
<organism evidence="3 4">
    <name type="scientific">Micromonospora chaiyaphumensis</name>
    <dbReference type="NCBI Taxonomy" id="307119"/>
    <lineage>
        <taxon>Bacteria</taxon>
        <taxon>Bacillati</taxon>
        <taxon>Actinomycetota</taxon>
        <taxon>Actinomycetes</taxon>
        <taxon>Micromonosporales</taxon>
        <taxon>Micromonosporaceae</taxon>
        <taxon>Micromonospora</taxon>
    </lineage>
</organism>
<evidence type="ECO:0000256" key="1">
    <source>
        <dbReference type="PROSITE-ProRule" id="PRU00169"/>
    </source>
</evidence>
<name>A0A1C4W859_9ACTN</name>
<dbReference type="InterPro" id="IPR011009">
    <property type="entry name" value="Kinase-like_dom_sf"/>
</dbReference>
<dbReference type="Proteomes" id="UP000199629">
    <property type="component" value="Unassembled WGS sequence"/>
</dbReference>
<reference evidence="4" key="1">
    <citation type="submission" date="2016-06" db="EMBL/GenBank/DDBJ databases">
        <authorList>
            <person name="Varghese N."/>
            <person name="Submissions Spin"/>
        </authorList>
    </citation>
    <scope>NUCLEOTIDE SEQUENCE [LARGE SCALE GENOMIC DNA]</scope>
    <source>
        <strain evidence="4">DSM 45246</strain>
    </source>
</reference>
<gene>
    <name evidence="3" type="ORF">GA0070214_103318</name>
</gene>
<dbReference type="InterPro" id="IPR011006">
    <property type="entry name" value="CheY-like_superfamily"/>
</dbReference>
<evidence type="ECO:0000259" key="2">
    <source>
        <dbReference type="PROSITE" id="PS50110"/>
    </source>
</evidence>
<dbReference type="AlphaFoldDB" id="A0A1C4W859"/>
<keyword evidence="4" id="KW-1185">Reference proteome</keyword>
<proteinExistence type="predicted"/>
<dbReference type="GO" id="GO:0000160">
    <property type="term" value="P:phosphorelay signal transduction system"/>
    <property type="evidence" value="ECO:0007669"/>
    <property type="project" value="InterPro"/>
</dbReference>
<protein>
    <submittedName>
        <fullName evidence="3">Response regulator receiver domain-containing protein</fullName>
    </submittedName>
</protein>
<sequence length="562" mass="62201">MKSLARGLVVDDKPAVIMQVQDILDYGFSQLGEWEVEYEEASTPAEAVKLARKVDFDFAVLDFDLNDETCIPVVKELRKRRMDNCYILVVTGESKKNPNFLKRSMEAGADDAIIRDNHLTMSPAFEGDRNGWDGENLARRIRERMRVQDREDGFRIVFAPEAGVQSMLHSLGDPPGEYRDAMRRGELIARTLIVKCLGTDDDTRTSLTVQHLAPGRSGAHVCKVVRVQPGQPKESFVLKIGLDRASLVAEKEANSRAARALRSQVLVRLDRELRSHEQSGYSAIAAELAKDAVTLKDWLQQPGTTTEQATKVAGELHRGHLRELLQPGLRKPQPVSQWLTMSPVLRGRVLDALGTYAQVWRDNRGAGQADAESMAAVLRDFVDTGALPGVASKRLGEQVLYARGFGDLHSGNVLVQSVGEPHPLLIDASQYGLHHWATDTTRLLVDLVLQVRRPGIESMLWSGLAAEAGFATGLCDCTGSLEAEPGDPTDAYIHKLVTERATYLCLDDLEPRRADWHWQWHVALAREFLRQGSRPGLLPTRAVLALTAAARHLQQAAEALAD</sequence>
<dbReference type="CDD" id="cd00156">
    <property type="entry name" value="REC"/>
    <property type="match status" value="1"/>
</dbReference>
<keyword evidence="1" id="KW-0597">Phosphoprotein</keyword>